<keyword evidence="2" id="KW-1185">Reference proteome</keyword>
<comment type="caution">
    <text evidence="1">The sequence shown here is derived from an EMBL/GenBank/DDBJ whole genome shotgun (WGS) entry which is preliminary data.</text>
</comment>
<evidence type="ECO:0000313" key="1">
    <source>
        <dbReference type="EMBL" id="KAH6922382.1"/>
    </source>
</evidence>
<evidence type="ECO:0000313" key="2">
    <source>
        <dbReference type="Proteomes" id="UP000821845"/>
    </source>
</evidence>
<reference evidence="1" key="1">
    <citation type="submission" date="2020-05" db="EMBL/GenBank/DDBJ databases">
        <title>Large-scale comparative analyses of tick genomes elucidate their genetic diversity and vector capacities.</title>
        <authorList>
            <person name="Jia N."/>
            <person name="Wang J."/>
            <person name="Shi W."/>
            <person name="Du L."/>
            <person name="Sun Y."/>
            <person name="Zhan W."/>
            <person name="Jiang J."/>
            <person name="Wang Q."/>
            <person name="Zhang B."/>
            <person name="Ji P."/>
            <person name="Sakyi L.B."/>
            <person name="Cui X."/>
            <person name="Yuan T."/>
            <person name="Jiang B."/>
            <person name="Yang W."/>
            <person name="Lam T.T.-Y."/>
            <person name="Chang Q."/>
            <person name="Ding S."/>
            <person name="Wang X."/>
            <person name="Zhu J."/>
            <person name="Ruan X."/>
            <person name="Zhao L."/>
            <person name="Wei J."/>
            <person name="Que T."/>
            <person name="Du C."/>
            <person name="Cheng J."/>
            <person name="Dai P."/>
            <person name="Han X."/>
            <person name="Huang E."/>
            <person name="Gao Y."/>
            <person name="Liu J."/>
            <person name="Shao H."/>
            <person name="Ye R."/>
            <person name="Li L."/>
            <person name="Wei W."/>
            <person name="Wang X."/>
            <person name="Wang C."/>
            <person name="Yang T."/>
            <person name="Huo Q."/>
            <person name="Li W."/>
            <person name="Guo W."/>
            <person name="Chen H."/>
            <person name="Zhou L."/>
            <person name="Ni X."/>
            <person name="Tian J."/>
            <person name="Zhou Y."/>
            <person name="Sheng Y."/>
            <person name="Liu T."/>
            <person name="Pan Y."/>
            <person name="Xia L."/>
            <person name="Li J."/>
            <person name="Zhao F."/>
            <person name="Cao W."/>
        </authorList>
    </citation>
    <scope>NUCLEOTIDE SEQUENCE</scope>
    <source>
        <strain evidence="1">Hyas-2018</strain>
    </source>
</reference>
<accession>A0ACB7RHY5</accession>
<protein>
    <submittedName>
        <fullName evidence="1">Uncharacterized protein</fullName>
    </submittedName>
</protein>
<organism evidence="1 2">
    <name type="scientific">Hyalomma asiaticum</name>
    <name type="common">Tick</name>
    <dbReference type="NCBI Taxonomy" id="266040"/>
    <lineage>
        <taxon>Eukaryota</taxon>
        <taxon>Metazoa</taxon>
        <taxon>Ecdysozoa</taxon>
        <taxon>Arthropoda</taxon>
        <taxon>Chelicerata</taxon>
        <taxon>Arachnida</taxon>
        <taxon>Acari</taxon>
        <taxon>Parasitiformes</taxon>
        <taxon>Ixodida</taxon>
        <taxon>Ixodoidea</taxon>
        <taxon>Ixodidae</taxon>
        <taxon>Hyalomminae</taxon>
        <taxon>Hyalomma</taxon>
    </lineage>
</organism>
<gene>
    <name evidence="1" type="ORF">HPB50_013422</name>
</gene>
<dbReference type="EMBL" id="CM023489">
    <property type="protein sequence ID" value="KAH6922382.1"/>
    <property type="molecule type" value="Genomic_DNA"/>
</dbReference>
<proteinExistence type="predicted"/>
<sequence>MRNHSAVWQHDDVSASLCTSVSSRQLTKSYNFAVEAYALPSSVATNTCDLSEGTVYARATCFRSQKKAGKPYKVYLAIKSSSGVVTDASCEYPAGASGACSHILATVRLIALLKKKCYKEAPPELSCTDLPQEWRRPRRQGIQPTSLQDVDWRSPRQDGAPMPISTRVFDICSKQDDPQEQLDRMHKLGEGLKKRGNHSFGSMLLVAKGPFVETRLGLAPIGSPLSYQQALLPGGFETWVSSDILLGSGKVTFVPDFLPFDDGALATDLPKTLSPDEQHILQDLQVTSAEARELEMNSRQQSRSNLWQQARLNRLTASCFGRVIKRLNWTEKGLYNLIESKDLSRVRAIQYGLRNENVAADRYCSVMKSHGHNVSLLYWGLFVNPTCPWLGASPDRLIYDPEEASYGVLEVKFSYSLKDSTPEVAKGQCASLRFSENNSPSLQRDHEYYAQVMGQMAITKCNLADFVVYSANWIAIERIHFDVEEWKGMKVVWKHILNVYPDGLTGRERLAYMRRKSDQYLQLRAAWKALVDNPDYSGDIHMVTNMVRKDVLRTDRTNPFYAGGDDNANVVSLFNLLTTFALNHPTLSYCQGMSDLASPLLVVMRDEPHAYVCFCALMRRLAPNFNLDGEAMTLKFQHLSDLVEHFDPVFFRYLEEHGAQDLLFCYRWILLELKREFAFDDALHMLEVLWSSLPPSPPEGELPLFERPYQLNPPPPPRVPSNPYSKVRAIRRPPMVRAGSSSDEDEACERDVAWCNGDSDDKPSNHTSEGYVSEGASSREASTDDAVRWRPKVLPRPQELGGGNPFMMFLCLTLLMQHRDVIMRNAMDYNELAMHFDKMVRRHHLQKVLQQTRALYAEYLRLGWEEHV</sequence>
<name>A0ACB7RHY5_HYAAI</name>
<dbReference type="Proteomes" id="UP000821845">
    <property type="component" value="Chromosome 9"/>
</dbReference>